<accession>A0A172TYE1</accession>
<feature type="transmembrane region" description="Helical" evidence="1">
    <location>
        <begin position="45"/>
        <end position="69"/>
    </location>
</feature>
<evidence type="ECO:0000313" key="3">
    <source>
        <dbReference type="Proteomes" id="UP000077177"/>
    </source>
</evidence>
<dbReference type="RefSeq" id="WP_066406204.1">
    <property type="nucleotide sequence ID" value="NZ_CP011390.1"/>
</dbReference>
<sequence length="119" mass="13733">MNILAYIIYLSITYLITVHVGLRFYRNGRIYILTIFQGDQGLADFVNKLLLVGYYLLNLGYAAVMIRFWDTITSWAELVSSIGTMTGRIMLTLAVIHFANMGIIYLIRERATHFTHHKI</sequence>
<keyword evidence="1" id="KW-0812">Transmembrane</keyword>
<gene>
    <name evidence="2" type="ORF">SY85_17730</name>
</gene>
<reference evidence="2 3" key="2">
    <citation type="journal article" date="2016" name="Int. J. Syst. Evol. Microbiol.">
        <title>Flavisolibacter tropicus sp. nov., isolated from tropical soil.</title>
        <authorList>
            <person name="Lee J.J."/>
            <person name="Kang M.S."/>
            <person name="Kim G.S."/>
            <person name="Lee C.S."/>
            <person name="Lim S."/>
            <person name="Lee J."/>
            <person name="Roh S.H."/>
            <person name="Kang H."/>
            <person name="Ha J.M."/>
            <person name="Bae S."/>
            <person name="Jung H.Y."/>
            <person name="Kim M.K."/>
        </authorList>
    </citation>
    <scope>NUCLEOTIDE SEQUENCE [LARGE SCALE GENOMIC DNA]</scope>
    <source>
        <strain evidence="2 3">LCS9</strain>
    </source>
</reference>
<protein>
    <submittedName>
        <fullName evidence="2">Uncharacterized protein</fullName>
    </submittedName>
</protein>
<evidence type="ECO:0000256" key="1">
    <source>
        <dbReference type="SAM" id="Phobius"/>
    </source>
</evidence>
<keyword evidence="3" id="KW-1185">Reference proteome</keyword>
<dbReference type="KEGG" id="fla:SY85_17730"/>
<dbReference type="OrthoDB" id="193443at2"/>
<keyword evidence="1" id="KW-1133">Transmembrane helix</keyword>
<organism evidence="2 3">
    <name type="scientific">Flavisolibacter tropicus</name>
    <dbReference type="NCBI Taxonomy" id="1492898"/>
    <lineage>
        <taxon>Bacteria</taxon>
        <taxon>Pseudomonadati</taxon>
        <taxon>Bacteroidota</taxon>
        <taxon>Chitinophagia</taxon>
        <taxon>Chitinophagales</taxon>
        <taxon>Chitinophagaceae</taxon>
        <taxon>Flavisolibacter</taxon>
    </lineage>
</organism>
<dbReference type="Proteomes" id="UP000077177">
    <property type="component" value="Chromosome"/>
</dbReference>
<dbReference type="STRING" id="1492898.SY85_17730"/>
<keyword evidence="1" id="KW-0472">Membrane</keyword>
<name>A0A172TYE1_9BACT</name>
<dbReference type="EMBL" id="CP011390">
    <property type="protein sequence ID" value="ANE52060.1"/>
    <property type="molecule type" value="Genomic_DNA"/>
</dbReference>
<reference evidence="3" key="1">
    <citation type="submission" date="2015-01" db="EMBL/GenBank/DDBJ databases">
        <title>Flavisolibacter sp./LCS9/ whole genome sequencing.</title>
        <authorList>
            <person name="Kim M.K."/>
            <person name="Srinivasan S."/>
            <person name="Lee J.-J."/>
        </authorList>
    </citation>
    <scope>NUCLEOTIDE SEQUENCE [LARGE SCALE GENOMIC DNA]</scope>
    <source>
        <strain evidence="3">LCS9</strain>
    </source>
</reference>
<dbReference type="AlphaFoldDB" id="A0A172TYE1"/>
<proteinExistence type="predicted"/>
<feature type="transmembrane region" description="Helical" evidence="1">
    <location>
        <begin position="6"/>
        <end position="25"/>
    </location>
</feature>
<feature type="transmembrane region" description="Helical" evidence="1">
    <location>
        <begin position="89"/>
        <end position="107"/>
    </location>
</feature>
<evidence type="ECO:0000313" key="2">
    <source>
        <dbReference type="EMBL" id="ANE52060.1"/>
    </source>
</evidence>